<dbReference type="Gene3D" id="1.20.1280.170">
    <property type="entry name" value="Exocyst complex component Exo70"/>
    <property type="match status" value="1"/>
</dbReference>
<dbReference type="Proteomes" id="UP000193642">
    <property type="component" value="Unassembled WGS sequence"/>
</dbReference>
<dbReference type="GO" id="GO:0000145">
    <property type="term" value="C:exocyst"/>
    <property type="evidence" value="ECO:0007669"/>
    <property type="project" value="InterPro"/>
</dbReference>
<keyword evidence="5" id="KW-0175">Coiled coil</keyword>
<dbReference type="PANTHER" id="PTHR12542">
    <property type="entry name" value="EXOCYST COMPLEX PROTEIN EXO70"/>
    <property type="match status" value="1"/>
</dbReference>
<name>A0A1Y2BW91_9FUNG</name>
<keyword evidence="3 4" id="KW-0268">Exocytosis</keyword>
<dbReference type="GO" id="GO:0006887">
    <property type="term" value="P:exocytosis"/>
    <property type="evidence" value="ECO:0007669"/>
    <property type="project" value="UniProtKB-KW"/>
</dbReference>
<dbReference type="InterPro" id="IPR004140">
    <property type="entry name" value="Exo70"/>
</dbReference>
<proteinExistence type="inferred from homology"/>
<dbReference type="OrthoDB" id="1922221at2759"/>
<comment type="subcellular location">
    <subcellularLocation>
        <location evidence="4">Bud</location>
    </subcellularLocation>
    <subcellularLocation>
        <location evidence="4">Bud neck</location>
    </subcellularLocation>
</comment>
<comment type="function">
    <text evidence="4">Involved in the secretory pathway as part of the exocyst complex which tethers secretory vesicles to the sites of exocytosis. Also plays a role in the assembly of the exocyst.</text>
</comment>
<comment type="caution">
    <text evidence="7">The sequence shown here is derived from an EMBL/GenBank/DDBJ whole genome shotgun (WGS) entry which is preliminary data.</text>
</comment>
<evidence type="ECO:0000256" key="1">
    <source>
        <dbReference type="ARBA" id="ARBA00006756"/>
    </source>
</evidence>
<evidence type="ECO:0000256" key="3">
    <source>
        <dbReference type="ARBA" id="ARBA00022483"/>
    </source>
</evidence>
<dbReference type="Pfam" id="PF20669">
    <property type="entry name" value="Exo70_N"/>
    <property type="match status" value="1"/>
</dbReference>
<dbReference type="Pfam" id="PF03081">
    <property type="entry name" value="Exo70_C"/>
    <property type="match status" value="1"/>
</dbReference>
<evidence type="ECO:0000313" key="7">
    <source>
        <dbReference type="EMBL" id="ORY39008.1"/>
    </source>
</evidence>
<reference evidence="7 8" key="1">
    <citation type="submission" date="2016-07" db="EMBL/GenBank/DDBJ databases">
        <title>Pervasive Adenine N6-methylation of Active Genes in Fungi.</title>
        <authorList>
            <consortium name="DOE Joint Genome Institute"/>
            <person name="Mondo S.J."/>
            <person name="Dannebaum R.O."/>
            <person name="Kuo R.C."/>
            <person name="Labutti K."/>
            <person name="Haridas S."/>
            <person name="Kuo A."/>
            <person name="Salamov A."/>
            <person name="Ahrendt S.R."/>
            <person name="Lipzen A."/>
            <person name="Sullivan W."/>
            <person name="Andreopoulos W.B."/>
            <person name="Clum A."/>
            <person name="Lindquist E."/>
            <person name="Daum C."/>
            <person name="Ramamoorthy G.K."/>
            <person name="Gryganskyi A."/>
            <person name="Culley D."/>
            <person name="Magnuson J.K."/>
            <person name="James T.Y."/>
            <person name="O'Malley M.A."/>
            <person name="Stajich J.E."/>
            <person name="Spatafora J.W."/>
            <person name="Visel A."/>
            <person name="Grigoriev I.V."/>
        </authorList>
    </citation>
    <scope>NUCLEOTIDE SEQUENCE [LARGE SCALE GENOMIC DNA]</scope>
    <source>
        <strain evidence="7 8">JEL800</strain>
    </source>
</reference>
<dbReference type="STRING" id="329046.A0A1Y2BW91"/>
<accession>A0A1Y2BW91</accession>
<dbReference type="GO" id="GO:0005546">
    <property type="term" value="F:phosphatidylinositol-4,5-bisphosphate binding"/>
    <property type="evidence" value="ECO:0007669"/>
    <property type="project" value="InterPro"/>
</dbReference>
<organism evidence="7 8">
    <name type="scientific">Rhizoclosmatium globosum</name>
    <dbReference type="NCBI Taxonomy" id="329046"/>
    <lineage>
        <taxon>Eukaryota</taxon>
        <taxon>Fungi</taxon>
        <taxon>Fungi incertae sedis</taxon>
        <taxon>Chytridiomycota</taxon>
        <taxon>Chytridiomycota incertae sedis</taxon>
        <taxon>Chytridiomycetes</taxon>
        <taxon>Chytridiales</taxon>
        <taxon>Chytriomycetaceae</taxon>
        <taxon>Rhizoclosmatium</taxon>
    </lineage>
</organism>
<dbReference type="GO" id="GO:0015031">
    <property type="term" value="P:protein transport"/>
    <property type="evidence" value="ECO:0007669"/>
    <property type="project" value="UniProtKB-KW"/>
</dbReference>
<keyword evidence="4" id="KW-0653">Protein transport</keyword>
<feature type="coiled-coil region" evidence="5">
    <location>
        <begin position="7"/>
        <end position="34"/>
    </location>
</feature>
<protein>
    <recommendedName>
        <fullName evidence="4">Exocyst complex protein EXO70</fullName>
    </recommendedName>
</protein>
<dbReference type="InterPro" id="IPR016159">
    <property type="entry name" value="Cullin_repeat-like_dom_sf"/>
</dbReference>
<evidence type="ECO:0000256" key="2">
    <source>
        <dbReference type="ARBA" id="ARBA00022448"/>
    </source>
</evidence>
<keyword evidence="8" id="KW-1185">Reference proteome</keyword>
<evidence type="ECO:0000313" key="8">
    <source>
        <dbReference type="Proteomes" id="UP000193642"/>
    </source>
</evidence>
<dbReference type="EMBL" id="MCGO01000041">
    <property type="protein sequence ID" value="ORY39008.1"/>
    <property type="molecule type" value="Genomic_DNA"/>
</dbReference>
<evidence type="ECO:0000256" key="4">
    <source>
        <dbReference type="RuleBase" id="RU365026"/>
    </source>
</evidence>
<dbReference type="GO" id="GO:0005935">
    <property type="term" value="C:cellular bud neck"/>
    <property type="evidence" value="ECO:0007669"/>
    <property type="project" value="UniProtKB-SubCell"/>
</dbReference>
<gene>
    <name evidence="7" type="ORF">BCR33DRAFT_700153</name>
</gene>
<evidence type="ECO:0000256" key="5">
    <source>
        <dbReference type="SAM" id="Coils"/>
    </source>
</evidence>
<dbReference type="InterPro" id="IPR046364">
    <property type="entry name" value="Exo70_C"/>
</dbReference>
<feature type="domain" description="Exocyst complex subunit Exo70 C-terminal" evidence="6">
    <location>
        <begin position="248"/>
        <end position="601"/>
    </location>
</feature>
<sequence>MTALSRRAELEQVLENDIAELAQLQESLQKTNVLTERMGGMLTSFEDRLAKLESSILPIHKSTKHLTKLHENIEKSLDHVDEIVSQLGLGAREDIYISKGPTKNEDVTEYLTCVAKLKDALNHLTSLQYKSSENATMKLKLVLTKAHFHIDTLFRKKLSSLSNPIDITPDNGAQLPKISEADMEELVLLTGQLAPLDRIISDNSDVYEHLKTYTDVRSVYLVKSLATLATLSGSSARSSAVYTKGSSPFISYTLYFLRMCKAEKALIQKLIIKPQAQACYLSTIAAATEVFTETGESIISRVKRSIQKREYIDLYMLIDVCANLSEYLKQYDTIVAFSGNKGAEITELVSNSRVIILFFFRDFCEEIKQLEPPNSKAQLPVDGTVHEISSVTLNIVRRILEYETALNTMLLEGHGAANLTATNIKALCKEFLTHLYANLESKAKVYKRSILGTVFLINNYHFIMKQIKSMGPILPESESEFEKAFVKQKDIYKASWTPCYQYLMDQTKIEGGVVVTNLSKQQRESIKDRFKNFNAEIDSMYAVQKAFVIADLELRNAIIKDVKDVLLPLYNQFLEKYTHIEFTKNKSKYIKYDRIGLEALVDGFFTGTTDALEKKFFPI</sequence>
<keyword evidence="2 4" id="KW-0813">Transport</keyword>
<comment type="similarity">
    <text evidence="1 4">Belongs to the EXO70 family.</text>
</comment>
<dbReference type="AlphaFoldDB" id="A0A1Y2BW91"/>
<evidence type="ECO:0000259" key="6">
    <source>
        <dbReference type="Pfam" id="PF03081"/>
    </source>
</evidence>
<dbReference type="PANTHER" id="PTHR12542:SF41">
    <property type="entry name" value="EXOCYST COMPLEX COMPONENT 7"/>
    <property type="match status" value="1"/>
</dbReference>
<dbReference type="SUPFAM" id="SSF74788">
    <property type="entry name" value="Cullin repeat-like"/>
    <property type="match status" value="1"/>
</dbReference>